<organism evidence="6 7">
    <name type="scientific">Microdochium trichocladiopsis</name>
    <dbReference type="NCBI Taxonomy" id="1682393"/>
    <lineage>
        <taxon>Eukaryota</taxon>
        <taxon>Fungi</taxon>
        <taxon>Dikarya</taxon>
        <taxon>Ascomycota</taxon>
        <taxon>Pezizomycotina</taxon>
        <taxon>Sordariomycetes</taxon>
        <taxon>Xylariomycetidae</taxon>
        <taxon>Xylariales</taxon>
        <taxon>Microdochiaceae</taxon>
        <taxon>Microdochium</taxon>
    </lineage>
</organism>
<evidence type="ECO:0000256" key="5">
    <source>
        <dbReference type="SAM" id="Phobius"/>
    </source>
</evidence>
<feature type="non-terminal residue" evidence="6">
    <location>
        <position position="1"/>
    </location>
</feature>
<dbReference type="InterPro" id="IPR050360">
    <property type="entry name" value="MFS_Sugar_Transporters"/>
</dbReference>
<evidence type="ECO:0000256" key="2">
    <source>
        <dbReference type="ARBA" id="ARBA00022692"/>
    </source>
</evidence>
<evidence type="ECO:0000313" key="7">
    <source>
        <dbReference type="Proteomes" id="UP000756346"/>
    </source>
</evidence>
<dbReference type="AlphaFoldDB" id="A0A9P8XPX7"/>
<feature type="transmembrane region" description="Helical" evidence="5">
    <location>
        <begin position="23"/>
        <end position="41"/>
    </location>
</feature>
<dbReference type="GeneID" id="70178340"/>
<dbReference type="GO" id="GO:0016020">
    <property type="term" value="C:membrane"/>
    <property type="evidence" value="ECO:0007669"/>
    <property type="project" value="UniProtKB-SubCell"/>
</dbReference>
<accession>A0A9P8XPX7</accession>
<dbReference type="Gene3D" id="1.20.1250.20">
    <property type="entry name" value="MFS general substrate transporter like domains"/>
    <property type="match status" value="1"/>
</dbReference>
<dbReference type="PANTHER" id="PTHR48022">
    <property type="entry name" value="PLASTIDIC GLUCOSE TRANSPORTER 4"/>
    <property type="match status" value="1"/>
</dbReference>
<evidence type="ECO:0000313" key="6">
    <source>
        <dbReference type="EMBL" id="KAH7010659.1"/>
    </source>
</evidence>
<dbReference type="EMBL" id="JAGTJQ010000017">
    <property type="protein sequence ID" value="KAH7010659.1"/>
    <property type="molecule type" value="Genomic_DNA"/>
</dbReference>
<evidence type="ECO:0000256" key="3">
    <source>
        <dbReference type="ARBA" id="ARBA00022989"/>
    </source>
</evidence>
<evidence type="ECO:0000256" key="1">
    <source>
        <dbReference type="ARBA" id="ARBA00004141"/>
    </source>
</evidence>
<name>A0A9P8XPX7_9PEZI</name>
<comment type="caution">
    <text evidence="6">The sequence shown here is derived from an EMBL/GenBank/DDBJ whole genome shotgun (WGS) entry which is preliminary data.</text>
</comment>
<reference evidence="6" key="1">
    <citation type="journal article" date="2021" name="Nat. Commun.">
        <title>Genetic determinants of endophytism in the Arabidopsis root mycobiome.</title>
        <authorList>
            <person name="Mesny F."/>
            <person name="Miyauchi S."/>
            <person name="Thiergart T."/>
            <person name="Pickel B."/>
            <person name="Atanasova L."/>
            <person name="Karlsson M."/>
            <person name="Huettel B."/>
            <person name="Barry K.W."/>
            <person name="Haridas S."/>
            <person name="Chen C."/>
            <person name="Bauer D."/>
            <person name="Andreopoulos W."/>
            <person name="Pangilinan J."/>
            <person name="LaButti K."/>
            <person name="Riley R."/>
            <person name="Lipzen A."/>
            <person name="Clum A."/>
            <person name="Drula E."/>
            <person name="Henrissat B."/>
            <person name="Kohler A."/>
            <person name="Grigoriev I.V."/>
            <person name="Martin F.M."/>
            <person name="Hacquard S."/>
        </authorList>
    </citation>
    <scope>NUCLEOTIDE SEQUENCE</scope>
    <source>
        <strain evidence="6">MPI-CAGE-CH-0230</strain>
    </source>
</reference>
<protein>
    <recommendedName>
        <fullName evidence="8">MFS transporter</fullName>
    </recommendedName>
</protein>
<dbReference type="Proteomes" id="UP000756346">
    <property type="component" value="Unassembled WGS sequence"/>
</dbReference>
<dbReference type="RefSeq" id="XP_046004190.1">
    <property type="nucleotide sequence ID" value="XM_046148794.1"/>
</dbReference>
<sequence>SVGNGWLTLLLPILFGHIGEKTLYIFAACNVISIPMVWALYPETNQRTLEEIDLLFSSDKIWNWEAAKTFARL</sequence>
<proteinExistence type="predicted"/>
<gene>
    <name evidence="6" type="ORF">B0I36DRAFT_203087</name>
</gene>
<dbReference type="GO" id="GO:0005351">
    <property type="term" value="F:carbohydrate:proton symporter activity"/>
    <property type="evidence" value="ECO:0007669"/>
    <property type="project" value="TreeGrafter"/>
</dbReference>
<keyword evidence="3 5" id="KW-1133">Transmembrane helix</keyword>
<evidence type="ECO:0008006" key="8">
    <source>
        <dbReference type="Google" id="ProtNLM"/>
    </source>
</evidence>
<dbReference type="InterPro" id="IPR036259">
    <property type="entry name" value="MFS_trans_sf"/>
</dbReference>
<dbReference type="Pfam" id="PF00083">
    <property type="entry name" value="Sugar_tr"/>
    <property type="match status" value="1"/>
</dbReference>
<keyword evidence="2 5" id="KW-0812">Transmembrane</keyword>
<dbReference type="SUPFAM" id="SSF103473">
    <property type="entry name" value="MFS general substrate transporter"/>
    <property type="match status" value="1"/>
</dbReference>
<dbReference type="InterPro" id="IPR005828">
    <property type="entry name" value="MFS_sugar_transport-like"/>
</dbReference>
<dbReference type="OrthoDB" id="6612291at2759"/>
<dbReference type="PANTHER" id="PTHR48022:SF78">
    <property type="entry name" value="MONOSACCHARIDE TRANSPORTER, PUTATIVE (AFU_ORTHOLOGUE AFUA_2G02110)-RELATED"/>
    <property type="match status" value="1"/>
</dbReference>
<feature type="non-terminal residue" evidence="6">
    <location>
        <position position="73"/>
    </location>
</feature>
<comment type="subcellular location">
    <subcellularLocation>
        <location evidence="1">Membrane</location>
        <topology evidence="1">Multi-pass membrane protein</topology>
    </subcellularLocation>
</comment>
<keyword evidence="7" id="KW-1185">Reference proteome</keyword>
<keyword evidence="4 5" id="KW-0472">Membrane</keyword>
<evidence type="ECO:0000256" key="4">
    <source>
        <dbReference type="ARBA" id="ARBA00023136"/>
    </source>
</evidence>